<comment type="caution">
    <text evidence="1">The sequence shown here is derived from an EMBL/GenBank/DDBJ whole genome shotgun (WGS) entry which is preliminary data.</text>
</comment>
<sequence length="151" mass="17025">MFKQFRRNIASAKIRKYIAHWMEVMSLTFRNSMAGNYIDQKDLDRISLVIISTAITEEKVCSGTIMTCVADVASRAGMTEEDLSYLPYQVLAITKGVEGRSPLESKKGMLGLISPGYEFSDQDTGWFDTNIEIITKQLKNDLRSVVNTLQD</sequence>
<protein>
    <submittedName>
        <fullName evidence="1">Uncharacterized protein</fullName>
    </submittedName>
</protein>
<organism evidence="1 2">
    <name type="scientific">Citrobacter telavivensis</name>
    <dbReference type="NCBI Taxonomy" id="2653932"/>
    <lineage>
        <taxon>Bacteria</taxon>
        <taxon>Pseudomonadati</taxon>
        <taxon>Pseudomonadota</taxon>
        <taxon>Gammaproteobacteria</taxon>
        <taxon>Enterobacterales</taxon>
        <taxon>Enterobacteriaceae</taxon>
        <taxon>Citrobacter</taxon>
    </lineage>
</organism>
<dbReference type="Proteomes" id="UP000475079">
    <property type="component" value="Unassembled WGS sequence"/>
</dbReference>
<gene>
    <name evidence="1" type="ORF">GBB84_07835</name>
</gene>
<reference evidence="1 2" key="1">
    <citation type="submission" date="2019-10" db="EMBL/GenBank/DDBJ databases">
        <title>Characterization of a new Citrobacter species.</title>
        <authorList>
            <person name="Goncalves Ribeiro T."/>
            <person name="Izdebski R."/>
            <person name="Urbanowicz P."/>
            <person name="Carmeli Y."/>
            <person name="Gniadkowski M."/>
            <person name="Peixe L."/>
        </authorList>
    </citation>
    <scope>NUCLEOTIDE SEQUENCE [LARGE SCALE GENOMIC DNA]</scope>
    <source>
        <strain evidence="1 2">NMI7905_11</strain>
    </source>
</reference>
<dbReference type="RefSeq" id="WP_152405012.1">
    <property type="nucleotide sequence ID" value="NZ_WHIY01000004.1"/>
</dbReference>
<name>A0A6L5E8B1_9ENTR</name>
<evidence type="ECO:0000313" key="1">
    <source>
        <dbReference type="EMBL" id="MPQ50818.1"/>
    </source>
</evidence>
<evidence type="ECO:0000313" key="2">
    <source>
        <dbReference type="Proteomes" id="UP000475079"/>
    </source>
</evidence>
<keyword evidence="2" id="KW-1185">Reference proteome</keyword>
<dbReference type="AlphaFoldDB" id="A0A6L5E8B1"/>
<proteinExistence type="predicted"/>
<dbReference type="EMBL" id="WHIY01000004">
    <property type="protein sequence ID" value="MPQ50818.1"/>
    <property type="molecule type" value="Genomic_DNA"/>
</dbReference>
<accession>A0A6L5E8B1</accession>